<comment type="caution">
    <text evidence="1">The sequence shown here is derived from an EMBL/GenBank/DDBJ whole genome shotgun (WGS) entry which is preliminary data.</text>
</comment>
<gene>
    <name evidence="1" type="ORF">F4V91_29560</name>
</gene>
<dbReference type="Proteomes" id="UP000386575">
    <property type="component" value="Unassembled WGS sequence"/>
</dbReference>
<evidence type="ECO:0000313" key="2">
    <source>
        <dbReference type="Proteomes" id="UP000386575"/>
    </source>
</evidence>
<reference evidence="1 2" key="1">
    <citation type="submission" date="2019-09" db="EMBL/GenBank/DDBJ databases">
        <title>Genome sequencing of Ng87 strain.</title>
        <authorList>
            <person name="Karasev E.S."/>
            <person name="Andronov E."/>
        </authorList>
    </citation>
    <scope>NUCLEOTIDE SEQUENCE [LARGE SCALE GENOMIC DNA]</scope>
    <source>
        <strain evidence="1 2">Ng87</strain>
    </source>
</reference>
<organism evidence="1 2">
    <name type="scientific">Neorhizobium galegae</name>
    <name type="common">Rhizobium galegae</name>
    <dbReference type="NCBI Taxonomy" id="399"/>
    <lineage>
        <taxon>Bacteria</taxon>
        <taxon>Pseudomonadati</taxon>
        <taxon>Pseudomonadota</taxon>
        <taxon>Alphaproteobacteria</taxon>
        <taxon>Hyphomicrobiales</taxon>
        <taxon>Rhizobiaceae</taxon>
        <taxon>Rhizobium/Agrobacterium group</taxon>
        <taxon>Neorhizobium</taxon>
    </lineage>
</organism>
<name>A0A6A1TK37_NEOGA</name>
<evidence type="ECO:0000313" key="1">
    <source>
        <dbReference type="EMBL" id="KAB1083628.1"/>
    </source>
</evidence>
<dbReference type="EMBL" id="VZUL01000003">
    <property type="protein sequence ID" value="KAB1083628.1"/>
    <property type="molecule type" value="Genomic_DNA"/>
</dbReference>
<sequence>MAAFTGNNDTLFAERMLEHGYFPENIPPVFAITNLHEAAIKPLKSGEYITDKPTEGCRYNVVGFHAELSRFFHREVSHL</sequence>
<protein>
    <submittedName>
        <fullName evidence="1">Uncharacterized protein</fullName>
    </submittedName>
</protein>
<dbReference type="RefSeq" id="WP_151046857.1">
    <property type="nucleotide sequence ID" value="NZ_VZUL01000003.1"/>
</dbReference>
<dbReference type="AlphaFoldDB" id="A0A6A1TK37"/>
<proteinExistence type="predicted"/>
<accession>A0A6A1TK37</accession>